<reference evidence="2" key="1">
    <citation type="submission" date="2011-08" db="EMBL/GenBank/DDBJ databases">
        <authorList>
            <person name="Rombauts S."/>
        </authorList>
    </citation>
    <scope>NUCLEOTIDE SEQUENCE</scope>
    <source>
        <strain evidence="2">London</strain>
    </source>
</reference>
<dbReference type="Proteomes" id="UP000015104">
    <property type="component" value="Unassembled WGS sequence"/>
</dbReference>
<accession>T1JYR3</accession>
<evidence type="ECO:0000313" key="1">
    <source>
        <dbReference type="EnsemblMetazoa" id="tetur03g01280.1"/>
    </source>
</evidence>
<proteinExistence type="predicted"/>
<organism evidence="1 2">
    <name type="scientific">Tetranychus urticae</name>
    <name type="common">Two-spotted spider mite</name>
    <dbReference type="NCBI Taxonomy" id="32264"/>
    <lineage>
        <taxon>Eukaryota</taxon>
        <taxon>Metazoa</taxon>
        <taxon>Ecdysozoa</taxon>
        <taxon>Arthropoda</taxon>
        <taxon>Chelicerata</taxon>
        <taxon>Arachnida</taxon>
        <taxon>Acari</taxon>
        <taxon>Acariformes</taxon>
        <taxon>Trombidiformes</taxon>
        <taxon>Prostigmata</taxon>
        <taxon>Eleutherengona</taxon>
        <taxon>Raphignathae</taxon>
        <taxon>Tetranychoidea</taxon>
        <taxon>Tetranychidae</taxon>
        <taxon>Tetranychus</taxon>
    </lineage>
</organism>
<dbReference type="EMBL" id="CAEY01001108">
    <property type="status" value="NOT_ANNOTATED_CDS"/>
    <property type="molecule type" value="Genomic_DNA"/>
</dbReference>
<dbReference type="eggNOG" id="ENOG502RXVF">
    <property type="taxonomic scope" value="Eukaryota"/>
</dbReference>
<reference evidence="1" key="2">
    <citation type="submission" date="2015-06" db="UniProtKB">
        <authorList>
            <consortium name="EnsemblMetazoa"/>
        </authorList>
    </citation>
    <scope>IDENTIFICATION</scope>
</reference>
<name>T1JYR3_TETUR</name>
<dbReference type="AlphaFoldDB" id="T1JYR3"/>
<protein>
    <submittedName>
        <fullName evidence="1">Uncharacterized protein</fullName>
    </submittedName>
</protein>
<dbReference type="HOGENOM" id="CLU_059458_0_0_1"/>
<keyword evidence="2" id="KW-1185">Reference proteome</keyword>
<dbReference type="EnsemblMetazoa" id="tetur03g01280.1">
    <property type="protein sequence ID" value="tetur03g01280.1"/>
    <property type="gene ID" value="tetur03g01280"/>
</dbReference>
<sequence>MLLQYDVKLINRLKNSQPIIDYSTNLCFLPTWRDDLNNSDVSCFGNCCLTSAFNIDSDLNCIFSCKPSLFDHYRSSNIFFIFLPIRIFPRKDKKVISFSLYGLDKRYLRNAIKVIRAYKKLLQDWIPRFYVGSDVPPLMVNRLIYEGAEVIMVYQNQPSNSVNGPKPPSYHGMFWRFFVSQDINVKRYLVRDADSIPIQREIDAINQWIDEKTMFHVMRDNAEHSTEILGGMWGGIVNLKSFNLSQTYEAAISDGFNVFDGKGVDQYFLRSYLWPIVQSNMTCHVSYHWFFISDRGCKDFPTKRTGNEFVGDAILY</sequence>
<evidence type="ECO:0000313" key="2">
    <source>
        <dbReference type="Proteomes" id="UP000015104"/>
    </source>
</evidence>